<evidence type="ECO:0000313" key="8">
    <source>
        <dbReference type="Proteomes" id="UP000748531"/>
    </source>
</evidence>
<reference evidence="7" key="1">
    <citation type="submission" date="2019-05" db="EMBL/GenBank/DDBJ databases">
        <title>Annotation for the trematode Paragonimus heterotremus.</title>
        <authorList>
            <person name="Choi Y.-J."/>
        </authorList>
    </citation>
    <scope>NUCLEOTIDE SEQUENCE</scope>
    <source>
        <strain evidence="7">LC</strain>
    </source>
</reference>
<accession>A0A8J4SK36</accession>
<keyword evidence="2 7" id="KW-0762">Sugar transport</keyword>
<dbReference type="GO" id="GO:0015165">
    <property type="term" value="F:pyrimidine nucleotide-sugar transmembrane transporter activity"/>
    <property type="evidence" value="ECO:0007669"/>
    <property type="project" value="InterPro"/>
</dbReference>
<sequence>SARFPFSRRYVVSKAKETTARVVVWREFGVLRSYTIEASYCGVTQHVSLPIAVGREHDGKTELYDNGHQLNPAHLNAFGAHLLVALLALPAYDMQHPPPEQSTAAPPSLFVCKSDVIPSLAGSVNSPDMQEVEQVVGPTTTVSHSDPSVTTFTLNMKHEDDVVSQGETEKRPNEPSSPLPIPELPVPVFVWRILLVFAVCLYSSFTIFVHLCEVDGKLPFRPTAVVFLVEFVKLVLSIIMFANTYDMLLWRNTDSVSFPNALRLEFRRNYETSRSTRLSDKSLPPSSLTWSQLMFIVLPFMVPAVLYAVNNNLGILIQLEMDPATYQVLGNFKILSTAVLFRLIIKRKITGLQWFALFLLLCAGFVHSYGNLLAKSTSASSTANLAPATQSTSHLLHITTLGILLISLYCTLSGMSGVYTEYVMKKRAEMNIHLQNGLLYSFGVILNSVAFLCDVHRSGDQYWNLFKGFTIWTWMLVITQAFSGIFMGFVMKFSTNITRLFIVSSAMLVTTFTSMLVFGLQVNALFGVSFTFVCVSLYLYHK</sequence>
<proteinExistence type="predicted"/>
<keyword evidence="2 7" id="KW-0813">Transport</keyword>
<dbReference type="OrthoDB" id="419167at2759"/>
<feature type="transmembrane region" description="Helical" evidence="6">
    <location>
        <begin position="352"/>
        <end position="374"/>
    </location>
</feature>
<comment type="subcellular location">
    <subcellularLocation>
        <location evidence="1">Membrane</location>
        <topology evidence="1">Multi-pass membrane protein</topology>
    </subcellularLocation>
</comment>
<feature type="transmembrane region" description="Helical" evidence="6">
    <location>
        <begin position="524"/>
        <end position="540"/>
    </location>
</feature>
<feature type="transmembrane region" description="Helical" evidence="6">
    <location>
        <begin position="497"/>
        <end position="518"/>
    </location>
</feature>
<keyword evidence="8" id="KW-1185">Reference proteome</keyword>
<keyword evidence="4 6" id="KW-1133">Transmembrane helix</keyword>
<feature type="transmembrane region" description="Helical" evidence="6">
    <location>
        <begin position="394"/>
        <end position="420"/>
    </location>
</feature>
<dbReference type="GO" id="GO:0000139">
    <property type="term" value="C:Golgi membrane"/>
    <property type="evidence" value="ECO:0007669"/>
    <property type="project" value="InterPro"/>
</dbReference>
<keyword evidence="3 6" id="KW-0812">Transmembrane</keyword>
<feature type="transmembrane region" description="Helical" evidence="6">
    <location>
        <begin position="290"/>
        <end position="309"/>
    </location>
</feature>
<protein>
    <submittedName>
        <fullName evidence="7">UDP sugar transporter protein SLC35A4</fullName>
    </submittedName>
</protein>
<evidence type="ECO:0000256" key="5">
    <source>
        <dbReference type="ARBA" id="ARBA00023136"/>
    </source>
</evidence>
<dbReference type="Proteomes" id="UP000748531">
    <property type="component" value="Unassembled WGS sequence"/>
</dbReference>
<dbReference type="InterPro" id="IPR007271">
    <property type="entry name" value="Nuc_sug_transpt"/>
</dbReference>
<dbReference type="AlphaFoldDB" id="A0A8J4SK36"/>
<comment type="caution">
    <text evidence="7">The sequence shown here is derived from an EMBL/GenBank/DDBJ whole genome shotgun (WGS) entry which is preliminary data.</text>
</comment>
<evidence type="ECO:0000256" key="1">
    <source>
        <dbReference type="ARBA" id="ARBA00004141"/>
    </source>
</evidence>
<name>A0A8J4SK36_9TREM</name>
<dbReference type="Pfam" id="PF04142">
    <property type="entry name" value="Nuc_sug_transp"/>
    <property type="match status" value="1"/>
</dbReference>
<keyword evidence="5 6" id="KW-0472">Membrane</keyword>
<evidence type="ECO:0000256" key="2">
    <source>
        <dbReference type="ARBA" id="ARBA00022597"/>
    </source>
</evidence>
<dbReference type="EMBL" id="LUCH01017818">
    <property type="protein sequence ID" value="KAF5394712.1"/>
    <property type="molecule type" value="Genomic_DNA"/>
</dbReference>
<gene>
    <name evidence="7" type="ORF">PHET_10506</name>
</gene>
<dbReference type="Gene3D" id="3.40.630.10">
    <property type="entry name" value="Zn peptidases"/>
    <property type="match status" value="1"/>
</dbReference>
<organism evidence="7 8">
    <name type="scientific">Paragonimus heterotremus</name>
    <dbReference type="NCBI Taxonomy" id="100268"/>
    <lineage>
        <taxon>Eukaryota</taxon>
        <taxon>Metazoa</taxon>
        <taxon>Spiralia</taxon>
        <taxon>Lophotrochozoa</taxon>
        <taxon>Platyhelminthes</taxon>
        <taxon>Trematoda</taxon>
        <taxon>Digenea</taxon>
        <taxon>Plagiorchiida</taxon>
        <taxon>Troglotremata</taxon>
        <taxon>Troglotrematidae</taxon>
        <taxon>Paragonimus</taxon>
    </lineage>
</organism>
<feature type="transmembrane region" description="Helical" evidence="6">
    <location>
        <begin position="471"/>
        <end position="490"/>
    </location>
</feature>
<feature type="transmembrane region" description="Helical" evidence="6">
    <location>
        <begin position="432"/>
        <end position="451"/>
    </location>
</feature>
<dbReference type="PANTHER" id="PTHR10231">
    <property type="entry name" value="NUCLEOTIDE-SUGAR TRANSMEMBRANE TRANSPORTER"/>
    <property type="match status" value="1"/>
</dbReference>
<feature type="non-terminal residue" evidence="7">
    <location>
        <position position="1"/>
    </location>
</feature>
<evidence type="ECO:0000313" key="7">
    <source>
        <dbReference type="EMBL" id="KAF5394712.1"/>
    </source>
</evidence>
<evidence type="ECO:0000256" key="3">
    <source>
        <dbReference type="ARBA" id="ARBA00022692"/>
    </source>
</evidence>
<feature type="transmembrane region" description="Helical" evidence="6">
    <location>
        <begin position="224"/>
        <end position="242"/>
    </location>
</feature>
<dbReference type="NCBIfam" id="TIGR00803">
    <property type="entry name" value="nst"/>
    <property type="match status" value="1"/>
</dbReference>
<evidence type="ECO:0000256" key="6">
    <source>
        <dbReference type="SAM" id="Phobius"/>
    </source>
</evidence>
<feature type="transmembrane region" description="Helical" evidence="6">
    <location>
        <begin position="189"/>
        <end position="212"/>
    </location>
</feature>
<evidence type="ECO:0000256" key="4">
    <source>
        <dbReference type="ARBA" id="ARBA00022989"/>
    </source>
</evidence>